<dbReference type="Proteomes" id="UP000887116">
    <property type="component" value="Unassembled WGS sequence"/>
</dbReference>
<accession>A0A8X6KE28</accession>
<evidence type="ECO:0000313" key="2">
    <source>
        <dbReference type="Proteomes" id="UP000887116"/>
    </source>
</evidence>
<dbReference type="EMBL" id="BMAO01010732">
    <property type="protein sequence ID" value="GFQ69123.1"/>
    <property type="molecule type" value="Genomic_DNA"/>
</dbReference>
<gene>
    <name evidence="1" type="primary">EOP45_16265</name>
    <name evidence="1" type="ORF">TNCT_193841</name>
</gene>
<keyword evidence="2" id="KW-1185">Reference proteome</keyword>
<name>A0A8X6KE28_TRICU</name>
<evidence type="ECO:0000313" key="1">
    <source>
        <dbReference type="EMBL" id="GFQ69123.1"/>
    </source>
</evidence>
<sequence length="135" mass="15661">MSEDIFPRAHRENPNLDVQYSENIFIESLISLEDMCEYVNIKKHLYQLGLFSPEYNGVNVIDRDILRQKQYDINELKIYVEAQIRILTHDPRLAYDSVMKHVQSGTIGTFFLDTPGGAVNTFLLNLINKGNLNQR</sequence>
<dbReference type="AlphaFoldDB" id="A0A8X6KE28"/>
<organism evidence="1 2">
    <name type="scientific">Trichonephila clavata</name>
    <name type="common">Joro spider</name>
    <name type="synonym">Nephila clavata</name>
    <dbReference type="NCBI Taxonomy" id="2740835"/>
    <lineage>
        <taxon>Eukaryota</taxon>
        <taxon>Metazoa</taxon>
        <taxon>Ecdysozoa</taxon>
        <taxon>Arthropoda</taxon>
        <taxon>Chelicerata</taxon>
        <taxon>Arachnida</taxon>
        <taxon>Araneae</taxon>
        <taxon>Araneomorphae</taxon>
        <taxon>Entelegynae</taxon>
        <taxon>Araneoidea</taxon>
        <taxon>Nephilidae</taxon>
        <taxon>Trichonephila</taxon>
    </lineage>
</organism>
<proteinExistence type="predicted"/>
<dbReference type="OrthoDB" id="6765064at2759"/>
<reference evidence="1" key="1">
    <citation type="submission" date="2020-07" db="EMBL/GenBank/DDBJ databases">
        <title>Multicomponent nature underlies the extraordinary mechanical properties of spider dragline silk.</title>
        <authorList>
            <person name="Kono N."/>
            <person name="Nakamura H."/>
            <person name="Mori M."/>
            <person name="Yoshida Y."/>
            <person name="Ohtoshi R."/>
            <person name="Malay A.D."/>
            <person name="Moran D.A.P."/>
            <person name="Tomita M."/>
            <person name="Numata K."/>
            <person name="Arakawa K."/>
        </authorList>
    </citation>
    <scope>NUCLEOTIDE SEQUENCE</scope>
</reference>
<protein>
    <submittedName>
        <fullName evidence="1">Uncharacterized protein</fullName>
    </submittedName>
</protein>
<comment type="caution">
    <text evidence="1">The sequence shown here is derived from an EMBL/GenBank/DDBJ whole genome shotgun (WGS) entry which is preliminary data.</text>
</comment>